<dbReference type="InterPro" id="IPR058917">
    <property type="entry name" value="RESC6_dom"/>
</dbReference>
<dbReference type="GO" id="GO:0003723">
    <property type="term" value="F:RNA binding"/>
    <property type="evidence" value="ECO:0007669"/>
    <property type="project" value="TreeGrafter"/>
</dbReference>
<gene>
    <name evidence="2" type="ORF">FOL46_004751</name>
</gene>
<dbReference type="GO" id="GO:0044528">
    <property type="term" value="P:regulation of mitochondrial mRNA stability"/>
    <property type="evidence" value="ECO:0007669"/>
    <property type="project" value="TreeGrafter"/>
</dbReference>
<dbReference type="AlphaFoldDB" id="A0A7J6MSD4"/>
<accession>A0A7J6MSD4</accession>
<dbReference type="InterPro" id="IPR050870">
    <property type="entry name" value="FAST_kinase"/>
</dbReference>
<organism evidence="2 3">
    <name type="scientific">Perkinsus olseni</name>
    <name type="common">Perkinsus atlanticus</name>
    <dbReference type="NCBI Taxonomy" id="32597"/>
    <lineage>
        <taxon>Eukaryota</taxon>
        <taxon>Sar</taxon>
        <taxon>Alveolata</taxon>
        <taxon>Perkinsozoa</taxon>
        <taxon>Perkinsea</taxon>
        <taxon>Perkinsida</taxon>
        <taxon>Perkinsidae</taxon>
        <taxon>Perkinsus</taxon>
    </lineage>
</organism>
<evidence type="ECO:0000259" key="1">
    <source>
        <dbReference type="Pfam" id="PF26188"/>
    </source>
</evidence>
<evidence type="ECO:0000313" key="3">
    <source>
        <dbReference type="Proteomes" id="UP000572268"/>
    </source>
</evidence>
<dbReference type="GO" id="GO:0000963">
    <property type="term" value="P:mitochondrial RNA processing"/>
    <property type="evidence" value="ECO:0007669"/>
    <property type="project" value="TreeGrafter"/>
</dbReference>
<sequence length="753" mass="85172">MPPTAVRGVLHAHVNSSNRAIQGRDPSECLLYVTHAGVSLWSSLLAGGRGTAPTATLRLSFRRLRIVVDLVMISICTPRCPLPAAAAVFIRCGYRLFSSSPPPVALIETLPDTVADRQIDVDALRCKEEIRKMFARFGRENERIVRSTLKEVSQYDDNTKATLKIFHLQELSGTAFKDRDLRVDKRYLELRKGVLKGIPDYNPSQLTAVALAAGKLKISSPALWTPLVRKVVTYVESSFTKGNPHCEFSHSQLCLILYSAAKSKCPQVPEDKAHYLIRVMVHHPGLWNGTDMAWLLYFMRQRKLIPRDPRNQAHHAWSKAYRYIAFHYNEKLSNGKIPPKQMCVVLHEFSKIGLLPTRAIHRMSNRVRREITSLDAKTLTLLATALGRLKHADVAMFRTIGRTVASPEIWATITDRQTAMLAYAYSRVNIRNLPFLRSLCDRLANMPETHRLQPLTVITLAFSLATLGIRDKRAWKGCLIRKFRQKIKYHSPQHLAAMINSMAKVGVWDDELADRIAKRAIQVRRAFSVRQICNILNGFITSDHYHQELFVALMAEFYRSGNIGDEQHIAKPHLTQMSRVMFGLILEHPEFVDHATETQRLLMNRFSNNDITDHRPLRQYHLDLAVALEALGCDGGYATLVKEGPYCFDAVVSHQGRRVGVQVLGDSHICPVTGSLLGSIRCFRRHCEKYLGLSRVIFVKRRVWSGLPSIHLKRDALYDVLTHEGGCEGLHKDRVIEDDEPSIVEGEDVSSAP</sequence>
<dbReference type="Pfam" id="PF26188">
    <property type="entry name" value="RESC6"/>
    <property type="match status" value="1"/>
</dbReference>
<dbReference type="EMBL" id="JABANN010000029">
    <property type="protein sequence ID" value="KAF4674495.1"/>
    <property type="molecule type" value="Genomic_DNA"/>
</dbReference>
<comment type="caution">
    <text evidence="2">The sequence shown here is derived from an EMBL/GenBank/DDBJ whole genome shotgun (WGS) entry which is preliminary data.</text>
</comment>
<evidence type="ECO:0000313" key="2">
    <source>
        <dbReference type="EMBL" id="KAF4674495.1"/>
    </source>
</evidence>
<reference evidence="2 3" key="1">
    <citation type="submission" date="2020-04" db="EMBL/GenBank/DDBJ databases">
        <title>Perkinsus olseni comparative genomics.</title>
        <authorList>
            <person name="Bogema D.R."/>
        </authorList>
    </citation>
    <scope>NUCLEOTIDE SEQUENCE [LARGE SCALE GENOMIC DNA]</scope>
    <source>
        <strain evidence="2">ATCC PRA-31</strain>
    </source>
</reference>
<feature type="domain" description="RNA-editing substrate-binding complex 6 protein" evidence="1">
    <location>
        <begin position="340"/>
        <end position="553"/>
    </location>
</feature>
<dbReference type="Proteomes" id="UP000572268">
    <property type="component" value="Unassembled WGS sequence"/>
</dbReference>
<name>A0A7J6MSD4_PEROL</name>
<proteinExistence type="predicted"/>
<protein>
    <recommendedName>
        <fullName evidence="1">RNA-editing substrate-binding complex 6 protein domain-containing protein</fullName>
    </recommendedName>
</protein>
<dbReference type="GO" id="GO:0005759">
    <property type="term" value="C:mitochondrial matrix"/>
    <property type="evidence" value="ECO:0007669"/>
    <property type="project" value="TreeGrafter"/>
</dbReference>
<dbReference type="PANTHER" id="PTHR21228:SF40">
    <property type="entry name" value="LD45607P"/>
    <property type="match status" value="1"/>
</dbReference>
<dbReference type="PANTHER" id="PTHR21228">
    <property type="entry name" value="FAST LEU-RICH DOMAIN-CONTAINING"/>
    <property type="match status" value="1"/>
</dbReference>
<dbReference type="GO" id="GO:0035770">
    <property type="term" value="C:ribonucleoprotein granule"/>
    <property type="evidence" value="ECO:0007669"/>
    <property type="project" value="TreeGrafter"/>
</dbReference>